<dbReference type="Gene3D" id="3.40.50.150">
    <property type="entry name" value="Vaccinia Virus protein VP39"/>
    <property type="match status" value="1"/>
</dbReference>
<dbReference type="InterPro" id="IPR019874">
    <property type="entry name" value="RF_methyltr_PrmC"/>
</dbReference>
<dbReference type="InterPro" id="IPR007848">
    <property type="entry name" value="Small_mtfrase_dom"/>
</dbReference>
<evidence type="ECO:0000313" key="9">
    <source>
        <dbReference type="Proteomes" id="UP000178109"/>
    </source>
</evidence>
<evidence type="ECO:0000256" key="2">
    <source>
        <dbReference type="ARBA" id="ARBA00022603"/>
    </source>
</evidence>
<dbReference type="NCBIfam" id="TIGR03534">
    <property type="entry name" value="RF_mod_PrmC"/>
    <property type="match status" value="1"/>
</dbReference>
<dbReference type="InterPro" id="IPR050320">
    <property type="entry name" value="N5-glutamine_MTase"/>
</dbReference>
<evidence type="ECO:0000313" key="8">
    <source>
        <dbReference type="EMBL" id="OGY91505.1"/>
    </source>
</evidence>
<keyword evidence="4" id="KW-0949">S-adenosyl-L-methionine</keyword>
<evidence type="ECO:0000256" key="5">
    <source>
        <dbReference type="ARBA" id="ARBA00048391"/>
    </source>
</evidence>
<dbReference type="Gene3D" id="1.10.8.10">
    <property type="entry name" value="DNA helicase RuvA subunit, C-terminal domain"/>
    <property type="match status" value="1"/>
</dbReference>
<keyword evidence="3 8" id="KW-0808">Transferase</keyword>
<sequence length="284" mass="32018">MSTIRSLLQESYKTLAHLDTALLDSEILLSFVLRQPREYILAHAEDEAAADKAKQFYALIARRAKHEPIAYLIRQKEFYGRNFFVDSSVHIPRPATEDLIDYAKDNVTADFNGTFADIGAGSGCIAITLAHEFPHAKIIATDISQDALDVAQRNARDHNIAERIDFRLGDLFEPLTEPVDIIVSNPPYGWPQATQSAKGEVWSNDPEVLFQPAISYESGADGLDIIRRFISELPDYLAQNGQAFMKFDPRRKDEVCALLEQSPFIYTIKKDLAGFDRIARLTRQ</sequence>
<dbReference type="InterPro" id="IPR029063">
    <property type="entry name" value="SAM-dependent_MTases_sf"/>
</dbReference>
<evidence type="ECO:0000259" key="6">
    <source>
        <dbReference type="Pfam" id="PF05175"/>
    </source>
</evidence>
<dbReference type="InterPro" id="IPR004556">
    <property type="entry name" value="HemK-like"/>
</dbReference>
<accession>A0A1G2BQS3</accession>
<dbReference type="EC" id="2.1.1.297" evidence="1"/>
<dbReference type="GO" id="GO:0102559">
    <property type="term" value="F:peptide chain release factor N(5)-glutamine methyltransferase activity"/>
    <property type="evidence" value="ECO:0007669"/>
    <property type="project" value="UniProtKB-EC"/>
</dbReference>
<dbReference type="NCBIfam" id="TIGR00536">
    <property type="entry name" value="hemK_fam"/>
    <property type="match status" value="1"/>
</dbReference>
<dbReference type="EMBL" id="MHKO01000044">
    <property type="protein sequence ID" value="OGY91505.1"/>
    <property type="molecule type" value="Genomic_DNA"/>
</dbReference>
<gene>
    <name evidence="8" type="ORF">A3H70_05240</name>
</gene>
<protein>
    <recommendedName>
        <fullName evidence="1">peptide chain release factor N(5)-glutamine methyltransferase</fullName>
        <ecNumber evidence="1">2.1.1.297</ecNumber>
    </recommendedName>
</protein>
<feature type="domain" description="Methyltransferase small" evidence="6">
    <location>
        <begin position="107"/>
        <end position="195"/>
    </location>
</feature>
<dbReference type="PANTHER" id="PTHR18895">
    <property type="entry name" value="HEMK METHYLTRANSFERASE"/>
    <property type="match status" value="1"/>
</dbReference>
<dbReference type="GO" id="GO:0003676">
    <property type="term" value="F:nucleic acid binding"/>
    <property type="evidence" value="ECO:0007669"/>
    <property type="project" value="InterPro"/>
</dbReference>
<dbReference type="InterPro" id="IPR002052">
    <property type="entry name" value="DNA_methylase_N6_adenine_CS"/>
</dbReference>
<evidence type="ECO:0000256" key="3">
    <source>
        <dbReference type="ARBA" id="ARBA00022679"/>
    </source>
</evidence>
<dbReference type="PROSITE" id="PS00092">
    <property type="entry name" value="N6_MTASE"/>
    <property type="match status" value="1"/>
</dbReference>
<reference evidence="8 9" key="1">
    <citation type="journal article" date="2016" name="Nat. Commun.">
        <title>Thousands of microbial genomes shed light on interconnected biogeochemical processes in an aquifer system.</title>
        <authorList>
            <person name="Anantharaman K."/>
            <person name="Brown C.T."/>
            <person name="Hug L.A."/>
            <person name="Sharon I."/>
            <person name="Castelle C.J."/>
            <person name="Probst A.J."/>
            <person name="Thomas B.C."/>
            <person name="Singh A."/>
            <person name="Wilkins M.J."/>
            <person name="Karaoz U."/>
            <person name="Brodie E.L."/>
            <person name="Williams K.H."/>
            <person name="Hubbard S.S."/>
            <person name="Banfield J.F."/>
        </authorList>
    </citation>
    <scope>NUCLEOTIDE SEQUENCE [LARGE SCALE GENOMIC DNA]</scope>
</reference>
<organism evidence="8 9">
    <name type="scientific">Candidatus Komeilibacteria bacterium RIFCSPLOWO2_02_FULL_48_11</name>
    <dbReference type="NCBI Taxonomy" id="1798553"/>
    <lineage>
        <taxon>Bacteria</taxon>
        <taxon>Candidatus Komeiliibacteriota</taxon>
    </lineage>
</organism>
<evidence type="ECO:0000259" key="7">
    <source>
        <dbReference type="Pfam" id="PF17827"/>
    </source>
</evidence>
<comment type="catalytic activity">
    <reaction evidence="5">
        <text>L-glutaminyl-[peptide chain release factor] + S-adenosyl-L-methionine = N(5)-methyl-L-glutaminyl-[peptide chain release factor] + S-adenosyl-L-homocysteine + H(+)</text>
        <dbReference type="Rhea" id="RHEA:42896"/>
        <dbReference type="Rhea" id="RHEA-COMP:10271"/>
        <dbReference type="Rhea" id="RHEA-COMP:10272"/>
        <dbReference type="ChEBI" id="CHEBI:15378"/>
        <dbReference type="ChEBI" id="CHEBI:30011"/>
        <dbReference type="ChEBI" id="CHEBI:57856"/>
        <dbReference type="ChEBI" id="CHEBI:59789"/>
        <dbReference type="ChEBI" id="CHEBI:61891"/>
        <dbReference type="EC" id="2.1.1.297"/>
    </reaction>
</comment>
<keyword evidence="2 8" id="KW-0489">Methyltransferase</keyword>
<dbReference type="STRING" id="1798553.A3H70_05240"/>
<evidence type="ECO:0000256" key="4">
    <source>
        <dbReference type="ARBA" id="ARBA00022691"/>
    </source>
</evidence>
<dbReference type="CDD" id="cd02440">
    <property type="entry name" value="AdoMet_MTases"/>
    <property type="match status" value="1"/>
</dbReference>
<dbReference type="InterPro" id="IPR040758">
    <property type="entry name" value="PrmC_N"/>
</dbReference>
<dbReference type="Pfam" id="PF05175">
    <property type="entry name" value="MTS"/>
    <property type="match status" value="1"/>
</dbReference>
<feature type="domain" description="Release factor glutamine methyltransferase N-terminal" evidence="7">
    <location>
        <begin position="7"/>
        <end position="73"/>
    </location>
</feature>
<dbReference type="SUPFAM" id="SSF53335">
    <property type="entry name" value="S-adenosyl-L-methionine-dependent methyltransferases"/>
    <property type="match status" value="1"/>
</dbReference>
<dbReference type="PANTHER" id="PTHR18895:SF74">
    <property type="entry name" value="MTRF1L RELEASE FACTOR GLUTAMINE METHYLTRANSFERASE"/>
    <property type="match status" value="1"/>
</dbReference>
<comment type="caution">
    <text evidence="8">The sequence shown here is derived from an EMBL/GenBank/DDBJ whole genome shotgun (WGS) entry which is preliminary data.</text>
</comment>
<dbReference type="Pfam" id="PF17827">
    <property type="entry name" value="PrmC_N"/>
    <property type="match status" value="1"/>
</dbReference>
<name>A0A1G2BQS3_9BACT</name>
<dbReference type="AlphaFoldDB" id="A0A1G2BQS3"/>
<dbReference type="Proteomes" id="UP000178109">
    <property type="component" value="Unassembled WGS sequence"/>
</dbReference>
<dbReference type="GO" id="GO:0032259">
    <property type="term" value="P:methylation"/>
    <property type="evidence" value="ECO:0007669"/>
    <property type="project" value="UniProtKB-KW"/>
</dbReference>
<evidence type="ECO:0000256" key="1">
    <source>
        <dbReference type="ARBA" id="ARBA00012771"/>
    </source>
</evidence>
<proteinExistence type="predicted"/>